<dbReference type="PANTHER" id="PTHR15600:SF42">
    <property type="entry name" value="SACSIN"/>
    <property type="match status" value="1"/>
</dbReference>
<dbReference type="GO" id="GO:0030544">
    <property type="term" value="F:Hsp70 protein binding"/>
    <property type="evidence" value="ECO:0007669"/>
    <property type="project" value="TreeGrafter"/>
</dbReference>
<reference evidence="2" key="1">
    <citation type="submission" date="2023-03" db="EMBL/GenBank/DDBJ databases">
        <authorList>
            <person name="Steffen K."/>
            <person name="Cardenas P."/>
        </authorList>
    </citation>
    <scope>NUCLEOTIDE SEQUENCE</scope>
</reference>
<evidence type="ECO:0000313" key="3">
    <source>
        <dbReference type="Proteomes" id="UP001174909"/>
    </source>
</evidence>
<dbReference type="PANTHER" id="PTHR15600">
    <property type="entry name" value="SACSIN"/>
    <property type="match status" value="1"/>
</dbReference>
<dbReference type="InterPro" id="IPR052972">
    <property type="entry name" value="Sacsin_chaperone_reg"/>
</dbReference>
<dbReference type="Pfam" id="PF25794">
    <property type="entry name" value="SACS"/>
    <property type="match status" value="1"/>
</dbReference>
<accession>A0AA35RM61</accession>
<comment type="caution">
    <text evidence="2">The sequence shown here is derived from an EMBL/GenBank/DDBJ whole genome shotgun (WGS) entry which is preliminary data.</text>
</comment>
<evidence type="ECO:0000313" key="2">
    <source>
        <dbReference type="EMBL" id="CAI8014100.1"/>
    </source>
</evidence>
<proteinExistence type="predicted"/>
<dbReference type="SUPFAM" id="SSF55874">
    <property type="entry name" value="ATPase domain of HSP90 chaperone/DNA topoisomerase II/histidine kinase"/>
    <property type="match status" value="1"/>
</dbReference>
<dbReference type="InterPro" id="IPR058210">
    <property type="entry name" value="SACS/Nov_dom"/>
</dbReference>
<feature type="domain" description="Sacsin/Nov" evidence="1">
    <location>
        <begin position="22"/>
        <end position="110"/>
    </location>
</feature>
<dbReference type="EMBL" id="CASHTH010001327">
    <property type="protein sequence ID" value="CAI8014100.1"/>
    <property type="molecule type" value="Genomic_DNA"/>
</dbReference>
<dbReference type="AlphaFoldDB" id="A0AA35RM61"/>
<evidence type="ECO:0000259" key="1">
    <source>
        <dbReference type="Pfam" id="PF25794"/>
    </source>
</evidence>
<name>A0AA35RM61_GEOBA</name>
<gene>
    <name evidence="2" type="ORF">GBAR_LOCUS8847</name>
</gene>
<protein>
    <submittedName>
        <fullName evidence="2">Sacsin</fullName>
    </submittedName>
</protein>
<keyword evidence="3" id="KW-1185">Reference proteome</keyword>
<dbReference type="InterPro" id="IPR036890">
    <property type="entry name" value="HATPase_C_sf"/>
</dbReference>
<dbReference type="Proteomes" id="UP001174909">
    <property type="component" value="Unassembled WGS sequence"/>
</dbReference>
<sequence length="120" mass="13367">MCSAMDSSSAVEGHAFGQRQPPLYVTIQKILDKYPDGQIFKEIIQNADDAGASTVHFYLDSRQHGSQSLIHPSLGQFQGPSLLSYNDAMFQEKDWRSIQDMQQSVKSNKEYLHGGSSLCP</sequence>
<organism evidence="2 3">
    <name type="scientific">Geodia barretti</name>
    <name type="common">Barrett's horny sponge</name>
    <dbReference type="NCBI Taxonomy" id="519541"/>
    <lineage>
        <taxon>Eukaryota</taxon>
        <taxon>Metazoa</taxon>
        <taxon>Porifera</taxon>
        <taxon>Demospongiae</taxon>
        <taxon>Heteroscleromorpha</taxon>
        <taxon>Tetractinellida</taxon>
        <taxon>Astrophorina</taxon>
        <taxon>Geodiidae</taxon>
        <taxon>Geodia</taxon>
    </lineage>
</organism>